<comment type="caution">
    <text evidence="2">The sequence shown here is derived from an EMBL/GenBank/DDBJ whole genome shotgun (WGS) entry which is preliminary data.</text>
</comment>
<evidence type="ECO:0000313" key="2">
    <source>
        <dbReference type="EMBL" id="MFC3703058.1"/>
    </source>
</evidence>
<accession>A0ABV7WUT2</accession>
<reference evidence="3" key="1">
    <citation type="journal article" date="2019" name="Int. J. Syst. Evol. Microbiol.">
        <title>The Global Catalogue of Microorganisms (GCM) 10K type strain sequencing project: providing services to taxonomists for standard genome sequencing and annotation.</title>
        <authorList>
            <consortium name="The Broad Institute Genomics Platform"/>
            <consortium name="The Broad Institute Genome Sequencing Center for Infectious Disease"/>
            <person name="Wu L."/>
            <person name="Ma J."/>
        </authorList>
    </citation>
    <scope>NUCLEOTIDE SEQUENCE [LARGE SCALE GENOMIC DNA]</scope>
    <source>
        <strain evidence="3">CECT 8288</strain>
    </source>
</reference>
<name>A0ABV7WUT2_9GAMM</name>
<proteinExistence type="predicted"/>
<organism evidence="2 3">
    <name type="scientific">Reinekea marina</name>
    <dbReference type="NCBI Taxonomy" id="1310421"/>
    <lineage>
        <taxon>Bacteria</taxon>
        <taxon>Pseudomonadati</taxon>
        <taxon>Pseudomonadota</taxon>
        <taxon>Gammaproteobacteria</taxon>
        <taxon>Oceanospirillales</taxon>
        <taxon>Saccharospirillaceae</taxon>
        <taxon>Reinekea</taxon>
    </lineage>
</organism>
<dbReference type="PROSITE" id="PS51819">
    <property type="entry name" value="VOC"/>
    <property type="match status" value="1"/>
</dbReference>
<gene>
    <name evidence="2" type="ORF">ACFOND_15615</name>
</gene>
<dbReference type="PANTHER" id="PTHR36503">
    <property type="entry name" value="BLR2520 PROTEIN"/>
    <property type="match status" value="1"/>
</dbReference>
<evidence type="ECO:0000259" key="1">
    <source>
        <dbReference type="PROSITE" id="PS51819"/>
    </source>
</evidence>
<dbReference type="CDD" id="cd07251">
    <property type="entry name" value="VOC_like"/>
    <property type="match status" value="1"/>
</dbReference>
<feature type="domain" description="VOC" evidence="1">
    <location>
        <begin position="4"/>
        <end position="128"/>
    </location>
</feature>
<sequence length="140" mass="15558">MKPRISMITLGVDDLQRAIKFYQHGLGFPRHGEGEDENVAFFNLQGTWLGLYGREALAEDAQVAFETSSFNSCSMSHNLASEADVDEVYQQAIDAGAQVVKAPQKVFWGGYSGYFKDPDGHLWEIAHNPFAWIGPKDTDS</sequence>
<protein>
    <submittedName>
        <fullName evidence="2">VOC family protein</fullName>
    </submittedName>
</protein>
<dbReference type="Pfam" id="PF00903">
    <property type="entry name" value="Glyoxalase"/>
    <property type="match status" value="1"/>
</dbReference>
<dbReference type="InterPro" id="IPR037523">
    <property type="entry name" value="VOC_core"/>
</dbReference>
<keyword evidence="3" id="KW-1185">Reference proteome</keyword>
<dbReference type="EMBL" id="JBHRYN010000069">
    <property type="protein sequence ID" value="MFC3703058.1"/>
    <property type="molecule type" value="Genomic_DNA"/>
</dbReference>
<dbReference type="PANTHER" id="PTHR36503:SF1">
    <property type="entry name" value="BLR2520 PROTEIN"/>
    <property type="match status" value="1"/>
</dbReference>
<dbReference type="Proteomes" id="UP001595710">
    <property type="component" value="Unassembled WGS sequence"/>
</dbReference>
<dbReference type="InterPro" id="IPR004360">
    <property type="entry name" value="Glyas_Fos-R_dOase_dom"/>
</dbReference>
<dbReference type="RefSeq" id="WP_216000699.1">
    <property type="nucleotide sequence ID" value="NZ_JAUFQI010000001.1"/>
</dbReference>
<evidence type="ECO:0000313" key="3">
    <source>
        <dbReference type="Proteomes" id="UP001595710"/>
    </source>
</evidence>